<dbReference type="CDD" id="cd06223">
    <property type="entry name" value="PRTases_typeI"/>
    <property type="match status" value="1"/>
</dbReference>
<dbReference type="NCBIfam" id="NF002636">
    <property type="entry name" value="PRK02304.1-5"/>
    <property type="match status" value="1"/>
</dbReference>
<evidence type="ECO:0000256" key="7">
    <source>
        <dbReference type="ARBA" id="ARBA00022490"/>
    </source>
</evidence>
<dbReference type="PANTHER" id="PTHR32315">
    <property type="entry name" value="ADENINE PHOSPHORIBOSYLTRANSFERASE"/>
    <property type="match status" value="1"/>
</dbReference>
<dbReference type="InterPro" id="IPR029057">
    <property type="entry name" value="PRTase-like"/>
</dbReference>
<dbReference type="GO" id="GO:0006168">
    <property type="term" value="P:adenine salvage"/>
    <property type="evidence" value="ECO:0007669"/>
    <property type="project" value="InterPro"/>
</dbReference>
<evidence type="ECO:0000256" key="2">
    <source>
        <dbReference type="ARBA" id="ARBA00003968"/>
    </source>
</evidence>
<dbReference type="OrthoDB" id="363185at2759"/>
<sequence>MADVDFLRSKLRAHPDFPQKGIVFLDIFPLLRDPLAFEALITHFVHHITSHTLGLSDNHKIDVVVGLDARGFLLGPIIALRLGAAFVPVRKKGKLPGECVQAEYAKEYGTDSFEMQADAIKPGQNVIIVDDLIATGVSTSSTIFKDALSLRKGGSAKAAGELVQKQGGKTLQYLFIIELLFLKASSKLDAPVYSIIQTQD</sequence>
<evidence type="ECO:0000256" key="10">
    <source>
        <dbReference type="ARBA" id="ARBA00022726"/>
    </source>
</evidence>
<dbReference type="Proteomes" id="UP000559027">
    <property type="component" value="Unassembled WGS sequence"/>
</dbReference>
<evidence type="ECO:0000256" key="3">
    <source>
        <dbReference type="ARBA" id="ARBA00004496"/>
    </source>
</evidence>
<comment type="subcellular location">
    <subcellularLocation>
        <location evidence="3">Cytoplasm</location>
    </subcellularLocation>
</comment>
<keyword evidence="8" id="KW-0328">Glycosyltransferase</keyword>
<dbReference type="HAMAP" id="MF_00004">
    <property type="entry name" value="Aden_phosphoribosyltr"/>
    <property type="match status" value="1"/>
</dbReference>
<dbReference type="PANTHER" id="PTHR32315:SF3">
    <property type="entry name" value="ADENINE PHOSPHORIBOSYLTRANSFERASE"/>
    <property type="match status" value="1"/>
</dbReference>
<name>A0A8H5LNY6_9AGAR</name>
<dbReference type="GO" id="GO:0016208">
    <property type="term" value="F:AMP binding"/>
    <property type="evidence" value="ECO:0007669"/>
    <property type="project" value="TreeGrafter"/>
</dbReference>
<keyword evidence="7" id="KW-0963">Cytoplasm</keyword>
<dbReference type="AlphaFoldDB" id="A0A8H5LNY6"/>
<evidence type="ECO:0000313" key="13">
    <source>
        <dbReference type="Proteomes" id="UP000559027"/>
    </source>
</evidence>
<accession>A0A8H5LNY6</accession>
<dbReference type="InterPro" id="IPR050054">
    <property type="entry name" value="UPRTase/APRTase"/>
</dbReference>
<dbReference type="GO" id="GO:0005737">
    <property type="term" value="C:cytoplasm"/>
    <property type="evidence" value="ECO:0007669"/>
    <property type="project" value="UniProtKB-SubCell"/>
</dbReference>
<comment type="function">
    <text evidence="2">Catalyzes a salvage reaction resulting in the formation of AMP, that is energically less costly than de novo synthesis.</text>
</comment>
<dbReference type="Gene3D" id="3.40.50.2020">
    <property type="match status" value="1"/>
</dbReference>
<dbReference type="FunFam" id="3.40.50.2020:FF:000021">
    <property type="entry name" value="Adenine phosphoribosyltransferase"/>
    <property type="match status" value="1"/>
</dbReference>
<dbReference type="InterPro" id="IPR005764">
    <property type="entry name" value="Ade_phspho_trans"/>
</dbReference>
<protein>
    <recommendedName>
        <fullName evidence="6">adenine phosphoribosyltransferase</fullName>
        <ecNumber evidence="6">2.4.2.7</ecNumber>
    </recommendedName>
</protein>
<keyword evidence="10" id="KW-0660">Purine salvage</keyword>
<keyword evidence="9" id="KW-0808">Transferase</keyword>
<keyword evidence="13" id="KW-1185">Reference proteome</keyword>
<comment type="caution">
    <text evidence="12">The sequence shown here is derived from an EMBL/GenBank/DDBJ whole genome shotgun (WGS) entry which is preliminary data.</text>
</comment>
<dbReference type="GO" id="GO:0002055">
    <property type="term" value="F:adenine binding"/>
    <property type="evidence" value="ECO:0007669"/>
    <property type="project" value="TreeGrafter"/>
</dbReference>
<gene>
    <name evidence="12" type="ORF">D9756_000699</name>
</gene>
<evidence type="ECO:0000256" key="1">
    <source>
        <dbReference type="ARBA" id="ARBA00000868"/>
    </source>
</evidence>
<feature type="domain" description="Phosphoribosyltransferase" evidence="11">
    <location>
        <begin position="55"/>
        <end position="138"/>
    </location>
</feature>
<evidence type="ECO:0000256" key="9">
    <source>
        <dbReference type="ARBA" id="ARBA00022679"/>
    </source>
</evidence>
<dbReference type="GO" id="GO:0003999">
    <property type="term" value="F:adenine phosphoribosyltransferase activity"/>
    <property type="evidence" value="ECO:0007669"/>
    <property type="project" value="UniProtKB-EC"/>
</dbReference>
<evidence type="ECO:0000256" key="5">
    <source>
        <dbReference type="ARBA" id="ARBA00008391"/>
    </source>
</evidence>
<evidence type="ECO:0000259" key="11">
    <source>
        <dbReference type="Pfam" id="PF00156"/>
    </source>
</evidence>
<dbReference type="SUPFAM" id="SSF53271">
    <property type="entry name" value="PRTase-like"/>
    <property type="match status" value="2"/>
</dbReference>
<evidence type="ECO:0000256" key="6">
    <source>
        <dbReference type="ARBA" id="ARBA00011893"/>
    </source>
</evidence>
<proteinExistence type="inferred from homology"/>
<comment type="similarity">
    <text evidence="5">Belongs to the purine/pyrimidine phosphoribosyltransferase family.</text>
</comment>
<dbReference type="InterPro" id="IPR000836">
    <property type="entry name" value="PRTase_dom"/>
</dbReference>
<comment type="pathway">
    <text evidence="4">Purine metabolism; AMP biosynthesis via salvage pathway; AMP from adenine: step 1/1.</text>
</comment>
<dbReference type="EC" id="2.4.2.7" evidence="6"/>
<reference evidence="12 13" key="1">
    <citation type="journal article" date="2020" name="ISME J.">
        <title>Uncovering the hidden diversity of litter-decomposition mechanisms in mushroom-forming fungi.</title>
        <authorList>
            <person name="Floudas D."/>
            <person name="Bentzer J."/>
            <person name="Ahren D."/>
            <person name="Johansson T."/>
            <person name="Persson P."/>
            <person name="Tunlid A."/>
        </authorList>
    </citation>
    <scope>NUCLEOTIDE SEQUENCE [LARGE SCALE GENOMIC DNA]</scope>
    <source>
        <strain evidence="12 13">CBS 146.42</strain>
    </source>
</reference>
<evidence type="ECO:0000256" key="4">
    <source>
        <dbReference type="ARBA" id="ARBA00004659"/>
    </source>
</evidence>
<dbReference type="UniPathway" id="UPA00588">
    <property type="reaction ID" value="UER00646"/>
</dbReference>
<dbReference type="GO" id="GO:0006166">
    <property type="term" value="P:purine ribonucleoside salvage"/>
    <property type="evidence" value="ECO:0007669"/>
    <property type="project" value="UniProtKB-KW"/>
</dbReference>
<dbReference type="Pfam" id="PF00156">
    <property type="entry name" value="Pribosyltran"/>
    <property type="match status" value="1"/>
</dbReference>
<dbReference type="EMBL" id="JAACJO010000001">
    <property type="protein sequence ID" value="KAF5364207.1"/>
    <property type="molecule type" value="Genomic_DNA"/>
</dbReference>
<comment type="catalytic activity">
    <reaction evidence="1">
        <text>AMP + diphosphate = 5-phospho-alpha-D-ribose 1-diphosphate + adenine</text>
        <dbReference type="Rhea" id="RHEA:16609"/>
        <dbReference type="ChEBI" id="CHEBI:16708"/>
        <dbReference type="ChEBI" id="CHEBI:33019"/>
        <dbReference type="ChEBI" id="CHEBI:58017"/>
        <dbReference type="ChEBI" id="CHEBI:456215"/>
        <dbReference type="EC" id="2.4.2.7"/>
    </reaction>
</comment>
<evidence type="ECO:0000313" key="12">
    <source>
        <dbReference type="EMBL" id="KAF5364207.1"/>
    </source>
</evidence>
<organism evidence="12 13">
    <name type="scientific">Leucocoprinus leucothites</name>
    <dbReference type="NCBI Taxonomy" id="201217"/>
    <lineage>
        <taxon>Eukaryota</taxon>
        <taxon>Fungi</taxon>
        <taxon>Dikarya</taxon>
        <taxon>Basidiomycota</taxon>
        <taxon>Agaricomycotina</taxon>
        <taxon>Agaricomycetes</taxon>
        <taxon>Agaricomycetidae</taxon>
        <taxon>Agaricales</taxon>
        <taxon>Agaricineae</taxon>
        <taxon>Agaricaceae</taxon>
        <taxon>Leucocoprinus</taxon>
    </lineage>
</organism>
<dbReference type="GO" id="GO:0044209">
    <property type="term" value="P:AMP salvage"/>
    <property type="evidence" value="ECO:0007669"/>
    <property type="project" value="UniProtKB-UniPathway"/>
</dbReference>
<evidence type="ECO:0000256" key="8">
    <source>
        <dbReference type="ARBA" id="ARBA00022676"/>
    </source>
</evidence>